<feature type="compositionally biased region" description="Low complexity" evidence="1">
    <location>
        <begin position="10"/>
        <end position="48"/>
    </location>
</feature>
<keyword evidence="3" id="KW-1185">Reference proteome</keyword>
<feature type="region of interest" description="Disordered" evidence="1">
    <location>
        <begin position="1"/>
        <end position="54"/>
    </location>
</feature>
<proteinExistence type="predicted"/>
<dbReference type="Proteomes" id="UP000249619">
    <property type="component" value="Unassembled WGS sequence"/>
</dbReference>
<evidence type="ECO:0000256" key="1">
    <source>
        <dbReference type="SAM" id="MobiDB-lite"/>
    </source>
</evidence>
<feature type="compositionally biased region" description="Basic and acidic residues" evidence="1">
    <location>
        <begin position="97"/>
        <end position="106"/>
    </location>
</feature>
<comment type="caution">
    <text evidence="2">The sequence shown here is derived from an EMBL/GenBank/DDBJ whole genome shotgun (WGS) entry which is preliminary data.</text>
</comment>
<gene>
    <name evidence="2" type="ORF">DDE83_001482</name>
</gene>
<sequence>MDAHATTAQPTSSRCSTPTTPITPTSPASSTSSSYFRSSSSSSSSSATEPQVPFQIIVTFDGKVREMLRIEREEENATASTIRRPRRTPRPRYYARQSEEKLEMDC</sequence>
<dbReference type="AlphaFoldDB" id="A0A364NCK1"/>
<evidence type="ECO:0000313" key="2">
    <source>
        <dbReference type="EMBL" id="RAR15045.1"/>
    </source>
</evidence>
<reference evidence="3" key="1">
    <citation type="submission" date="2018-05" db="EMBL/GenBank/DDBJ databases">
        <title>Draft genome sequence of Stemphylium lycopersici strain CIDEFI 213.</title>
        <authorList>
            <person name="Medina R."/>
            <person name="Franco M.E.E."/>
            <person name="Lucentini C.G."/>
            <person name="Saparrat M.C.N."/>
            <person name="Balatti P.A."/>
        </authorList>
    </citation>
    <scope>NUCLEOTIDE SEQUENCE [LARGE SCALE GENOMIC DNA]</scope>
    <source>
        <strain evidence="3">CIDEFI 213</strain>
    </source>
</reference>
<name>A0A364NCK1_STELY</name>
<protein>
    <submittedName>
        <fullName evidence="2">Uncharacterized protein</fullName>
    </submittedName>
</protein>
<dbReference type="EMBL" id="QGDH01000015">
    <property type="protein sequence ID" value="RAR15045.1"/>
    <property type="molecule type" value="Genomic_DNA"/>
</dbReference>
<evidence type="ECO:0000313" key="3">
    <source>
        <dbReference type="Proteomes" id="UP000249619"/>
    </source>
</evidence>
<organism evidence="2 3">
    <name type="scientific">Stemphylium lycopersici</name>
    <name type="common">Tomato gray leaf spot disease fungus</name>
    <name type="synonym">Thyrospora lycopersici</name>
    <dbReference type="NCBI Taxonomy" id="183478"/>
    <lineage>
        <taxon>Eukaryota</taxon>
        <taxon>Fungi</taxon>
        <taxon>Dikarya</taxon>
        <taxon>Ascomycota</taxon>
        <taxon>Pezizomycotina</taxon>
        <taxon>Dothideomycetes</taxon>
        <taxon>Pleosporomycetidae</taxon>
        <taxon>Pleosporales</taxon>
        <taxon>Pleosporineae</taxon>
        <taxon>Pleosporaceae</taxon>
        <taxon>Stemphylium</taxon>
    </lineage>
</organism>
<accession>A0A364NCK1</accession>
<feature type="region of interest" description="Disordered" evidence="1">
    <location>
        <begin position="72"/>
        <end position="106"/>
    </location>
</feature>